<reference evidence="3" key="1">
    <citation type="journal article" date="2019" name="Int. J. Syst. Evol. Microbiol.">
        <title>The Global Catalogue of Microorganisms (GCM) 10K type strain sequencing project: providing services to taxonomists for standard genome sequencing and annotation.</title>
        <authorList>
            <consortium name="The Broad Institute Genomics Platform"/>
            <consortium name="The Broad Institute Genome Sequencing Center for Infectious Disease"/>
            <person name="Wu L."/>
            <person name="Ma J."/>
        </authorList>
    </citation>
    <scope>NUCLEOTIDE SEQUENCE [LARGE SCALE GENOMIC DNA]</scope>
    <source>
        <strain evidence="3">CGMCC 1.10363</strain>
    </source>
</reference>
<gene>
    <name evidence="2" type="ORF">ACFOYW_10815</name>
</gene>
<dbReference type="EMBL" id="JBHSCN010000005">
    <property type="protein sequence ID" value="MFC4243868.1"/>
    <property type="molecule type" value="Genomic_DNA"/>
</dbReference>
<name>A0ABV8Q8E1_9MICO</name>
<feature type="compositionally biased region" description="Low complexity" evidence="1">
    <location>
        <begin position="28"/>
        <end position="48"/>
    </location>
</feature>
<feature type="region of interest" description="Disordered" evidence="1">
    <location>
        <begin position="1"/>
        <end position="56"/>
    </location>
</feature>
<dbReference type="RefSeq" id="WP_390228945.1">
    <property type="nucleotide sequence ID" value="NZ_JBHSCN010000005.1"/>
</dbReference>
<organism evidence="2 3">
    <name type="scientific">Gryllotalpicola reticulitermitis</name>
    <dbReference type="NCBI Taxonomy" id="1184153"/>
    <lineage>
        <taxon>Bacteria</taxon>
        <taxon>Bacillati</taxon>
        <taxon>Actinomycetota</taxon>
        <taxon>Actinomycetes</taxon>
        <taxon>Micrococcales</taxon>
        <taxon>Microbacteriaceae</taxon>
        <taxon>Gryllotalpicola</taxon>
    </lineage>
</organism>
<evidence type="ECO:0000256" key="1">
    <source>
        <dbReference type="SAM" id="MobiDB-lite"/>
    </source>
</evidence>
<sequence>MTDYPTRRAAREAEARNARSSRTHRGARPASAPHAPRAAQAAHAPQADHAQHRAHHHLIPRSKTTVGVASAAALLLAGSVLIATPANAATTQGQTLYASQLLDSTQVFTVGSDVRKATVEIDPYDSNAPAAASVATASPTSKVTFTVSGQTNADWAALVLQDASLPVTKNNITVMLQWMDSENSPQDWWLRNNPLNNGLGSGGGAGFGSYDNLNTAASYVAQQFDRSLFSGIRSALAADSDPTVTAQAIQASAWAGSHYGYGSLWHAVDVPIVAAPSFDW</sequence>
<accession>A0ABV8Q8E1</accession>
<feature type="compositionally biased region" description="Basic and acidic residues" evidence="1">
    <location>
        <begin position="1"/>
        <end position="17"/>
    </location>
</feature>
<dbReference type="Proteomes" id="UP001595900">
    <property type="component" value="Unassembled WGS sequence"/>
</dbReference>
<keyword evidence="3" id="KW-1185">Reference proteome</keyword>
<evidence type="ECO:0000313" key="2">
    <source>
        <dbReference type="EMBL" id="MFC4243868.1"/>
    </source>
</evidence>
<evidence type="ECO:0000313" key="3">
    <source>
        <dbReference type="Proteomes" id="UP001595900"/>
    </source>
</evidence>
<comment type="caution">
    <text evidence="2">The sequence shown here is derived from an EMBL/GenBank/DDBJ whole genome shotgun (WGS) entry which is preliminary data.</text>
</comment>
<proteinExistence type="predicted"/>
<protein>
    <submittedName>
        <fullName evidence="2">Uncharacterized protein</fullName>
    </submittedName>
</protein>